<comment type="caution">
    <text evidence="2">The sequence shown here is derived from an EMBL/GenBank/DDBJ whole genome shotgun (WGS) entry which is preliminary data.</text>
</comment>
<reference evidence="2" key="1">
    <citation type="submission" date="2020-07" db="EMBL/GenBank/DDBJ databases">
        <authorList>
            <person name="Nazaruddin N."/>
        </authorList>
    </citation>
    <scope>NUCLEOTIDE SEQUENCE</scope>
</reference>
<feature type="compositionally biased region" description="Basic and acidic residues" evidence="1">
    <location>
        <begin position="21"/>
        <end position="34"/>
    </location>
</feature>
<keyword evidence="3" id="KW-1185">Reference proteome</keyword>
<gene>
    <name evidence="2" type="ORF">MHI_LOCUS691731</name>
</gene>
<evidence type="ECO:0000313" key="3">
    <source>
        <dbReference type="Proteomes" id="UP000752696"/>
    </source>
</evidence>
<protein>
    <submittedName>
        <fullName evidence="2">Uncharacterized protein</fullName>
    </submittedName>
</protein>
<organism evidence="2 3">
    <name type="scientific">Heterotrigona itama</name>
    <dbReference type="NCBI Taxonomy" id="395501"/>
    <lineage>
        <taxon>Eukaryota</taxon>
        <taxon>Metazoa</taxon>
        <taxon>Ecdysozoa</taxon>
        <taxon>Arthropoda</taxon>
        <taxon>Hexapoda</taxon>
        <taxon>Insecta</taxon>
        <taxon>Pterygota</taxon>
        <taxon>Neoptera</taxon>
        <taxon>Endopterygota</taxon>
        <taxon>Hymenoptera</taxon>
        <taxon>Apocrita</taxon>
        <taxon>Aculeata</taxon>
        <taxon>Apoidea</taxon>
        <taxon>Anthophila</taxon>
        <taxon>Apidae</taxon>
        <taxon>Heterotrigona</taxon>
    </lineage>
</organism>
<proteinExistence type="predicted"/>
<feature type="non-terminal residue" evidence="2">
    <location>
        <position position="1"/>
    </location>
</feature>
<name>A0A6V7HA45_9HYME</name>
<sequence length="34" mass="3795">FNGSPTIGQDTCARRTSGGQTEDRHYFINIEDHA</sequence>
<dbReference type="EMBL" id="CAJDYZ010009617">
    <property type="protein sequence ID" value="CAD1476866.1"/>
    <property type="molecule type" value="Genomic_DNA"/>
</dbReference>
<evidence type="ECO:0000313" key="2">
    <source>
        <dbReference type="EMBL" id="CAD1476866.1"/>
    </source>
</evidence>
<dbReference type="Proteomes" id="UP000752696">
    <property type="component" value="Unassembled WGS sequence"/>
</dbReference>
<evidence type="ECO:0000256" key="1">
    <source>
        <dbReference type="SAM" id="MobiDB-lite"/>
    </source>
</evidence>
<feature type="region of interest" description="Disordered" evidence="1">
    <location>
        <begin position="1"/>
        <end position="34"/>
    </location>
</feature>
<dbReference type="AlphaFoldDB" id="A0A6V7HA45"/>
<accession>A0A6V7HA45</accession>